<evidence type="ECO:0000259" key="1">
    <source>
        <dbReference type="Pfam" id="PF00144"/>
    </source>
</evidence>
<proteinExistence type="predicted"/>
<dbReference type="PANTHER" id="PTHR43283">
    <property type="entry name" value="BETA-LACTAMASE-RELATED"/>
    <property type="match status" value="1"/>
</dbReference>
<name>A0A419T460_9FIRM</name>
<gene>
    <name evidence="2" type="ORF">BET01_18150</name>
</gene>
<keyword evidence="3" id="KW-1185">Reference proteome</keyword>
<reference evidence="2 3" key="1">
    <citation type="submission" date="2016-08" db="EMBL/GenBank/DDBJ databases">
        <title>A new outlook on sporulation: Clostridium algidixylanolyticum.</title>
        <authorList>
            <person name="Poppleton D.I."/>
            <person name="Gribaldo S."/>
        </authorList>
    </citation>
    <scope>NUCLEOTIDE SEQUENCE [LARGE SCALE GENOMIC DNA]</scope>
    <source>
        <strain evidence="2 3">SPL73</strain>
    </source>
</reference>
<dbReference type="Proteomes" id="UP000284277">
    <property type="component" value="Unassembled WGS sequence"/>
</dbReference>
<dbReference type="InterPro" id="IPR012338">
    <property type="entry name" value="Beta-lactam/transpept-like"/>
</dbReference>
<dbReference type="InterPro" id="IPR001466">
    <property type="entry name" value="Beta-lactam-related"/>
</dbReference>
<dbReference type="PANTHER" id="PTHR43283:SF7">
    <property type="entry name" value="BETA-LACTAMASE-RELATED DOMAIN-CONTAINING PROTEIN"/>
    <property type="match status" value="1"/>
</dbReference>
<organism evidence="2 3">
    <name type="scientific">Lacrimispora algidixylanolytica</name>
    <dbReference type="NCBI Taxonomy" id="94868"/>
    <lineage>
        <taxon>Bacteria</taxon>
        <taxon>Bacillati</taxon>
        <taxon>Bacillota</taxon>
        <taxon>Clostridia</taxon>
        <taxon>Lachnospirales</taxon>
        <taxon>Lachnospiraceae</taxon>
        <taxon>Lacrimispora</taxon>
    </lineage>
</organism>
<dbReference type="Pfam" id="PF00144">
    <property type="entry name" value="Beta-lactamase"/>
    <property type="match status" value="1"/>
</dbReference>
<accession>A0A419T460</accession>
<dbReference type="OrthoDB" id="9773047at2"/>
<feature type="domain" description="Beta-lactamase-related" evidence="1">
    <location>
        <begin position="34"/>
        <end position="299"/>
    </location>
</feature>
<dbReference type="InterPro" id="IPR050789">
    <property type="entry name" value="Diverse_Enzym_Activities"/>
</dbReference>
<dbReference type="RefSeq" id="WP_120196600.1">
    <property type="nucleotide sequence ID" value="NZ_MCIA01000013.1"/>
</dbReference>
<comment type="caution">
    <text evidence="2">The sequence shown here is derived from an EMBL/GenBank/DDBJ whole genome shotgun (WGS) entry which is preliminary data.</text>
</comment>
<evidence type="ECO:0000313" key="2">
    <source>
        <dbReference type="EMBL" id="RKD32206.1"/>
    </source>
</evidence>
<protein>
    <recommendedName>
        <fullName evidence="1">Beta-lactamase-related domain-containing protein</fullName>
    </recommendedName>
</protein>
<dbReference type="Gene3D" id="3.40.710.10">
    <property type="entry name" value="DD-peptidase/beta-lactamase superfamily"/>
    <property type="match status" value="1"/>
</dbReference>
<sequence>MRFEKATPESQGISSSAILDFLNKVNKQGFELHSFMLLKNGKNIADCWWKPYAPQYRHQLFSLSKSFTSIAIGLAVKEGLVTTDTLIADIFEVEMKELGEKVDEKIKKMTVKNLLTMGTGMTYENWVWNDENSNNVLGFLSSHVKNEPGSAFFYNTLGTYMCSAIITRLTGQKLVDYLMPRLFEPLGIDPIWEEDKLGINYGGFGLNIKTEDIAVFGQMLLQKGNFNGVQLVPEAWIEEASSKQMNNGDEADSDWAQGYGYQFWRCVPDGVYRGDGMYGQYCIVIPDHNCVIAVTSNVDMGKFMKLIWSDLLPWVGGETALLQNSDYNKLVEFETSQTHLQVNENAQPYPTFRASYRLTKDAVVEDEFKINKIDFDFENGECLLALYNEESSQPLYVVRFIQKKWVETAKQFWTSESYYRAVCYGEWNDEELTACIWHYETPLNTKLKFTFSEERKILVLHVEAQKELTLSYVKI</sequence>
<dbReference type="AlphaFoldDB" id="A0A419T460"/>
<dbReference type="SUPFAM" id="SSF56601">
    <property type="entry name" value="beta-lactamase/transpeptidase-like"/>
    <property type="match status" value="1"/>
</dbReference>
<dbReference type="EMBL" id="MCIA01000013">
    <property type="protein sequence ID" value="RKD32206.1"/>
    <property type="molecule type" value="Genomic_DNA"/>
</dbReference>
<evidence type="ECO:0000313" key="3">
    <source>
        <dbReference type="Proteomes" id="UP000284277"/>
    </source>
</evidence>